<keyword evidence="2" id="KW-1185">Reference proteome</keyword>
<name>A0A7C9LMM6_9DEIO</name>
<proteinExistence type="predicted"/>
<protein>
    <submittedName>
        <fullName evidence="1">Uncharacterized protein</fullName>
    </submittedName>
</protein>
<accession>A0A7C9LMM6</accession>
<sequence>MEAVALGSVLGCLVYFIALSLHLRAQRNAARATVQEQAQALELSGERRDALAADLRHAQALAHLYAEERDDALDCNQHLFDALQAERARNAPVPAPLPTWREA</sequence>
<gene>
    <name evidence="1" type="ORF">GO986_16455</name>
</gene>
<dbReference type="Proteomes" id="UP000483286">
    <property type="component" value="Unassembled WGS sequence"/>
</dbReference>
<reference evidence="1 2" key="1">
    <citation type="submission" date="2019-12" db="EMBL/GenBank/DDBJ databases">
        <title>Deinococcus sp. HMF7620 Genome sequencing and assembly.</title>
        <authorList>
            <person name="Kang H."/>
            <person name="Kim H."/>
            <person name="Joh K."/>
        </authorList>
    </citation>
    <scope>NUCLEOTIDE SEQUENCE [LARGE SCALE GENOMIC DNA]</scope>
    <source>
        <strain evidence="1 2">HMF7620</strain>
    </source>
</reference>
<dbReference type="RefSeq" id="WP_157460397.1">
    <property type="nucleotide sequence ID" value="NZ_WQLB01000026.1"/>
</dbReference>
<dbReference type="AlphaFoldDB" id="A0A7C9LMM6"/>
<evidence type="ECO:0000313" key="1">
    <source>
        <dbReference type="EMBL" id="MVN88338.1"/>
    </source>
</evidence>
<evidence type="ECO:0000313" key="2">
    <source>
        <dbReference type="Proteomes" id="UP000483286"/>
    </source>
</evidence>
<comment type="caution">
    <text evidence="1">The sequence shown here is derived from an EMBL/GenBank/DDBJ whole genome shotgun (WGS) entry which is preliminary data.</text>
</comment>
<dbReference type="EMBL" id="WQLB01000026">
    <property type="protein sequence ID" value="MVN88338.1"/>
    <property type="molecule type" value="Genomic_DNA"/>
</dbReference>
<organism evidence="1 2">
    <name type="scientific">Deinococcus arboris</name>
    <dbReference type="NCBI Taxonomy" id="2682977"/>
    <lineage>
        <taxon>Bacteria</taxon>
        <taxon>Thermotogati</taxon>
        <taxon>Deinococcota</taxon>
        <taxon>Deinococci</taxon>
        <taxon>Deinococcales</taxon>
        <taxon>Deinococcaceae</taxon>
        <taxon>Deinococcus</taxon>
    </lineage>
</organism>